<evidence type="ECO:0000313" key="3">
    <source>
        <dbReference type="Proteomes" id="UP000192520"/>
    </source>
</evidence>
<sequence>MGNMVNLENNQPKKKALNVFHEEIAEARAKIPLSLIFRNNFIGGLAWGFGTVMGATVLVGIIAYAFSLYGDIPIIGNLIGIIARAVEQGLTKLPR</sequence>
<dbReference type="Pfam" id="PF18910">
    <property type="entry name" value="DUF5665"/>
    <property type="match status" value="1"/>
</dbReference>
<name>A0A1W9NZ44_UNCC3</name>
<dbReference type="InterPro" id="IPR043723">
    <property type="entry name" value="DUF5665"/>
</dbReference>
<dbReference type="EMBL" id="MZGJ01000004">
    <property type="protein sequence ID" value="OQX51388.1"/>
    <property type="molecule type" value="Genomic_DNA"/>
</dbReference>
<feature type="transmembrane region" description="Helical" evidence="1">
    <location>
        <begin position="41"/>
        <end position="66"/>
    </location>
</feature>
<keyword evidence="1" id="KW-0812">Transmembrane</keyword>
<organism evidence="2 3">
    <name type="scientific">candidate division CPR3 bacterium 4484_211</name>
    <dbReference type="NCBI Taxonomy" id="1968527"/>
    <lineage>
        <taxon>Bacteria</taxon>
        <taxon>Bacteria division CPR3</taxon>
    </lineage>
</organism>
<keyword evidence="1" id="KW-1133">Transmembrane helix</keyword>
<evidence type="ECO:0000313" key="2">
    <source>
        <dbReference type="EMBL" id="OQX51388.1"/>
    </source>
</evidence>
<evidence type="ECO:0000256" key="1">
    <source>
        <dbReference type="SAM" id="Phobius"/>
    </source>
</evidence>
<dbReference type="AlphaFoldDB" id="A0A1W9NZ44"/>
<protein>
    <submittedName>
        <fullName evidence="2">Uncharacterized protein</fullName>
    </submittedName>
</protein>
<comment type="caution">
    <text evidence="2">The sequence shown here is derived from an EMBL/GenBank/DDBJ whole genome shotgun (WGS) entry which is preliminary data.</text>
</comment>
<reference evidence="3" key="1">
    <citation type="submission" date="2017-03" db="EMBL/GenBank/DDBJ databases">
        <title>Novel pathways for hydrocarbon cycling and metabolic interdependencies in hydrothermal sediment communities.</title>
        <authorList>
            <person name="Dombrowski N."/>
            <person name="Seitz K."/>
            <person name="Teske A."/>
            <person name="Baker B."/>
        </authorList>
    </citation>
    <scope>NUCLEOTIDE SEQUENCE [LARGE SCALE GENOMIC DNA]</scope>
</reference>
<dbReference type="Proteomes" id="UP000192520">
    <property type="component" value="Unassembled WGS sequence"/>
</dbReference>
<accession>A0A1W9NZ44</accession>
<proteinExistence type="predicted"/>
<gene>
    <name evidence="2" type="ORF">B5M47_00845</name>
</gene>
<dbReference type="STRING" id="1968527.B5M47_00845"/>
<keyword evidence="1" id="KW-0472">Membrane</keyword>